<dbReference type="GO" id="GO:0004425">
    <property type="term" value="F:indole-3-glycerol-phosphate synthase activity"/>
    <property type="evidence" value="ECO:0007669"/>
    <property type="project" value="UniProtKB-UniRule"/>
</dbReference>
<dbReference type="PANTHER" id="PTHR22854:SF2">
    <property type="entry name" value="INDOLE-3-GLYCEROL-PHOSPHATE SYNTHASE"/>
    <property type="match status" value="1"/>
</dbReference>
<evidence type="ECO:0000256" key="4">
    <source>
        <dbReference type="ARBA" id="ARBA00018080"/>
    </source>
</evidence>
<dbReference type="EC" id="4.1.1.48" evidence="3 10"/>
<dbReference type="NCBIfam" id="NF001370">
    <property type="entry name" value="PRK00278.1-2"/>
    <property type="match status" value="1"/>
</dbReference>
<dbReference type="CDD" id="cd00331">
    <property type="entry name" value="IGPS"/>
    <property type="match status" value="1"/>
</dbReference>
<dbReference type="Proteomes" id="UP000236959">
    <property type="component" value="Unassembled WGS sequence"/>
</dbReference>
<dbReference type="FunFam" id="3.20.20.70:FF:000024">
    <property type="entry name" value="Indole-3-glycerol phosphate synthase"/>
    <property type="match status" value="1"/>
</dbReference>
<evidence type="ECO:0000313" key="13">
    <source>
        <dbReference type="Proteomes" id="UP000236959"/>
    </source>
</evidence>
<dbReference type="PANTHER" id="PTHR22854">
    <property type="entry name" value="TRYPTOPHAN BIOSYNTHESIS PROTEIN"/>
    <property type="match status" value="1"/>
</dbReference>
<evidence type="ECO:0000256" key="2">
    <source>
        <dbReference type="ARBA" id="ARBA00004696"/>
    </source>
</evidence>
<evidence type="ECO:0000256" key="9">
    <source>
        <dbReference type="ARBA" id="ARBA00023239"/>
    </source>
</evidence>
<dbReference type="EMBL" id="PPCN01000001">
    <property type="protein sequence ID" value="POF33637.1"/>
    <property type="molecule type" value="Genomic_DNA"/>
</dbReference>
<evidence type="ECO:0000256" key="5">
    <source>
        <dbReference type="ARBA" id="ARBA00022605"/>
    </source>
</evidence>
<evidence type="ECO:0000256" key="6">
    <source>
        <dbReference type="ARBA" id="ARBA00022793"/>
    </source>
</evidence>
<dbReference type="UniPathway" id="UPA00035">
    <property type="reaction ID" value="UER00043"/>
</dbReference>
<keyword evidence="7 10" id="KW-0822">Tryptophan biosynthesis</keyword>
<dbReference type="PROSITE" id="PS00614">
    <property type="entry name" value="IGPS"/>
    <property type="match status" value="1"/>
</dbReference>
<dbReference type="NCBIfam" id="NF001373">
    <property type="entry name" value="PRK00278.1-6"/>
    <property type="match status" value="1"/>
</dbReference>
<name>A0A2S3V0Y8_9HYPH</name>
<keyword evidence="13" id="KW-1185">Reference proteome</keyword>
<evidence type="ECO:0000259" key="11">
    <source>
        <dbReference type="Pfam" id="PF00218"/>
    </source>
</evidence>
<evidence type="ECO:0000256" key="8">
    <source>
        <dbReference type="ARBA" id="ARBA00023141"/>
    </source>
</evidence>
<dbReference type="InterPro" id="IPR045186">
    <property type="entry name" value="Indole-3-glycerol_P_synth"/>
</dbReference>
<dbReference type="AlphaFoldDB" id="A0A2S3V0Y8"/>
<reference evidence="12 13" key="1">
    <citation type="submission" date="2018-01" db="EMBL/GenBank/DDBJ databases">
        <title>Genomic Encyclopedia of Archaeal and Bacterial Type Strains, Phase II (KMG-II): from individual species to whole genera.</title>
        <authorList>
            <person name="Goeker M."/>
        </authorList>
    </citation>
    <scope>NUCLEOTIDE SEQUENCE [LARGE SCALE GENOMIC DNA]</scope>
    <source>
        <strain evidence="12 13">DSM 17023</strain>
    </source>
</reference>
<dbReference type="OrthoDB" id="9804217at2"/>
<dbReference type="Pfam" id="PF00218">
    <property type="entry name" value="IGPS"/>
    <property type="match status" value="1"/>
</dbReference>
<accession>A0A2S3V0Y8</accession>
<dbReference type="HAMAP" id="MF_00134_B">
    <property type="entry name" value="IGPS_B"/>
    <property type="match status" value="1"/>
</dbReference>
<comment type="caution">
    <text evidence="12">The sequence shown here is derived from an EMBL/GenBank/DDBJ whole genome shotgun (WGS) entry which is preliminary data.</text>
</comment>
<keyword evidence="8 10" id="KW-0057">Aromatic amino acid biosynthesis</keyword>
<evidence type="ECO:0000256" key="3">
    <source>
        <dbReference type="ARBA" id="ARBA00012362"/>
    </source>
</evidence>
<dbReference type="GO" id="GO:0004640">
    <property type="term" value="F:phosphoribosylanthranilate isomerase activity"/>
    <property type="evidence" value="ECO:0007669"/>
    <property type="project" value="TreeGrafter"/>
</dbReference>
<feature type="domain" description="Indole-3-glycerol phosphate synthase" evidence="11">
    <location>
        <begin position="4"/>
        <end position="258"/>
    </location>
</feature>
<comment type="catalytic activity">
    <reaction evidence="1 10">
        <text>1-(2-carboxyphenylamino)-1-deoxy-D-ribulose 5-phosphate + H(+) = (1S,2R)-1-C-(indol-3-yl)glycerol 3-phosphate + CO2 + H2O</text>
        <dbReference type="Rhea" id="RHEA:23476"/>
        <dbReference type="ChEBI" id="CHEBI:15377"/>
        <dbReference type="ChEBI" id="CHEBI:15378"/>
        <dbReference type="ChEBI" id="CHEBI:16526"/>
        <dbReference type="ChEBI" id="CHEBI:58613"/>
        <dbReference type="ChEBI" id="CHEBI:58866"/>
        <dbReference type="EC" id="4.1.1.48"/>
    </reaction>
</comment>
<dbReference type="InterPro" id="IPR013798">
    <property type="entry name" value="Indole-3-glycerol_P_synth_dom"/>
</dbReference>
<sequence>MSILDKIKAHKVEEVANLKATGALTEFEAVSRSLPPPRDFTGAIAAKYAADEVALIGEIKKASPSKGLIRADFDVSRIARSYLQGGAACLSVLTDTKFFQGHRDFVALAREVSGLPVLRKDFVIDPIQVTEARAMQADCILLILAMLDDDQARELEAAAEELGLHVLIEIHDDGELDRALAMNARLIGINNRDLTSFKADLGTTSRLVRRIGPDRLVISESGIGGPEDVSKLVREGIRGFLIGEALMRSPEIEISTQEITSIRFNS</sequence>
<organism evidence="12 13">
    <name type="scientific">Roseibium marinum</name>
    <dbReference type="NCBI Taxonomy" id="281252"/>
    <lineage>
        <taxon>Bacteria</taxon>
        <taxon>Pseudomonadati</taxon>
        <taxon>Pseudomonadota</taxon>
        <taxon>Alphaproteobacteria</taxon>
        <taxon>Hyphomicrobiales</taxon>
        <taxon>Stappiaceae</taxon>
        <taxon>Roseibium</taxon>
    </lineage>
</organism>
<evidence type="ECO:0000256" key="10">
    <source>
        <dbReference type="HAMAP-Rule" id="MF_00134"/>
    </source>
</evidence>
<evidence type="ECO:0000313" key="12">
    <source>
        <dbReference type="EMBL" id="POF33637.1"/>
    </source>
</evidence>
<comment type="pathway">
    <text evidence="2 10">Amino-acid biosynthesis; L-tryptophan biosynthesis; L-tryptophan from chorismate: step 4/5.</text>
</comment>
<dbReference type="GO" id="GO:0000162">
    <property type="term" value="P:L-tryptophan biosynthetic process"/>
    <property type="evidence" value="ECO:0007669"/>
    <property type="project" value="UniProtKB-UniRule"/>
</dbReference>
<gene>
    <name evidence="10" type="primary">trpC</name>
    <name evidence="12" type="ORF">CLV41_10186</name>
</gene>
<comment type="similarity">
    <text evidence="10">Belongs to the TrpC family.</text>
</comment>
<keyword evidence="6 10" id="KW-0210">Decarboxylase</keyword>
<dbReference type="InterPro" id="IPR011060">
    <property type="entry name" value="RibuloseP-bd_barrel"/>
</dbReference>
<keyword evidence="5 10" id="KW-0028">Amino-acid biosynthesis</keyword>
<evidence type="ECO:0000256" key="7">
    <source>
        <dbReference type="ARBA" id="ARBA00022822"/>
    </source>
</evidence>
<evidence type="ECO:0000256" key="1">
    <source>
        <dbReference type="ARBA" id="ARBA00001633"/>
    </source>
</evidence>
<dbReference type="Gene3D" id="3.20.20.70">
    <property type="entry name" value="Aldolase class I"/>
    <property type="match status" value="1"/>
</dbReference>
<dbReference type="InterPro" id="IPR001468">
    <property type="entry name" value="Indole-3-GlycerolPSynthase_CS"/>
</dbReference>
<dbReference type="NCBIfam" id="NF001377">
    <property type="entry name" value="PRK00278.2-4"/>
    <property type="match status" value="1"/>
</dbReference>
<proteinExistence type="inferred from homology"/>
<keyword evidence="9 10" id="KW-0456">Lyase</keyword>
<dbReference type="RefSeq" id="WP_103220326.1">
    <property type="nucleotide sequence ID" value="NZ_PPCN01000001.1"/>
</dbReference>
<dbReference type="InterPro" id="IPR013785">
    <property type="entry name" value="Aldolase_TIM"/>
</dbReference>
<dbReference type="SUPFAM" id="SSF51366">
    <property type="entry name" value="Ribulose-phoshate binding barrel"/>
    <property type="match status" value="1"/>
</dbReference>
<protein>
    <recommendedName>
        <fullName evidence="4 10">Indole-3-glycerol phosphate synthase</fullName>
        <shortName evidence="10">IGPS</shortName>
        <ecNumber evidence="3 10">4.1.1.48</ecNumber>
    </recommendedName>
</protein>